<accession>A0AAW1ZBN7</accession>
<name>A0AAW1ZBN7_CULAL</name>
<dbReference type="Proteomes" id="UP001479290">
    <property type="component" value="Unassembled WGS sequence"/>
</dbReference>
<sequence length="66" mass="7694">PHFDHEDDGFKMSVKEQEDKTQALLSRCEFHSSLPTDTRFDLPAPCSLCWKSSAFLPQTRDKDRHE</sequence>
<proteinExistence type="predicted"/>
<reference evidence="1 2" key="1">
    <citation type="submission" date="2024-05" db="EMBL/GenBank/DDBJ databases">
        <title>A high-quality chromosomal-level genome assembly of Topmouth culter (Culter alburnus).</title>
        <authorList>
            <person name="Zhao H."/>
        </authorList>
    </citation>
    <scope>NUCLEOTIDE SEQUENCE [LARGE SCALE GENOMIC DNA]</scope>
    <source>
        <strain evidence="1">CATC2023</strain>
        <tissue evidence="1">Muscle</tissue>
    </source>
</reference>
<feature type="non-terminal residue" evidence="1">
    <location>
        <position position="1"/>
    </location>
</feature>
<evidence type="ECO:0000313" key="1">
    <source>
        <dbReference type="EMBL" id="KAK9958303.1"/>
    </source>
</evidence>
<protein>
    <submittedName>
        <fullName evidence="1">Uncharacterized protein</fullName>
    </submittedName>
</protein>
<keyword evidence="2" id="KW-1185">Reference proteome</keyword>
<evidence type="ECO:0000313" key="2">
    <source>
        <dbReference type="Proteomes" id="UP001479290"/>
    </source>
</evidence>
<gene>
    <name evidence="1" type="ORF">ABG768_010434</name>
</gene>
<organism evidence="1 2">
    <name type="scientific">Culter alburnus</name>
    <name type="common">Topmouth culter</name>
    <dbReference type="NCBI Taxonomy" id="194366"/>
    <lineage>
        <taxon>Eukaryota</taxon>
        <taxon>Metazoa</taxon>
        <taxon>Chordata</taxon>
        <taxon>Craniata</taxon>
        <taxon>Vertebrata</taxon>
        <taxon>Euteleostomi</taxon>
        <taxon>Actinopterygii</taxon>
        <taxon>Neopterygii</taxon>
        <taxon>Teleostei</taxon>
        <taxon>Ostariophysi</taxon>
        <taxon>Cypriniformes</taxon>
        <taxon>Xenocyprididae</taxon>
        <taxon>Xenocypridinae</taxon>
        <taxon>Culter</taxon>
    </lineage>
</organism>
<comment type="caution">
    <text evidence="1">The sequence shown here is derived from an EMBL/GenBank/DDBJ whole genome shotgun (WGS) entry which is preliminary data.</text>
</comment>
<dbReference type="AlphaFoldDB" id="A0AAW1ZBN7"/>
<dbReference type="EMBL" id="JAWDJR010000018">
    <property type="protein sequence ID" value="KAK9958303.1"/>
    <property type="molecule type" value="Genomic_DNA"/>
</dbReference>